<name>A0ABV2AKA4_9EUKA</name>
<sequence>MSLSPNDIEKLQSKLKTLKINNNIDLRNMSKALDDIFNQNLFKNVSRNRESKQNSAKIGIPSEPLIDGIPKSAQINIKKFSQIGKDSEKNKSSQIIKFESSSKIAKDVNKIQSKRIIDQIKKTYKFNKIMLSIQNGRRIKNINESYLNDYIRKQRKTISNKDLFLKKKKNRKIKRKIKAKKYRERKSAKNKF</sequence>
<evidence type="ECO:0000313" key="1">
    <source>
        <dbReference type="EMBL" id="MES1920104.1"/>
    </source>
</evidence>
<comment type="caution">
    <text evidence="1">The sequence shown here is derived from an EMBL/GenBank/DDBJ whole genome shotgun (WGS) entry which is preliminary data.</text>
</comment>
<evidence type="ECO:0000313" key="2">
    <source>
        <dbReference type="Proteomes" id="UP001439008"/>
    </source>
</evidence>
<reference evidence="1 2" key="1">
    <citation type="journal article" date="2024" name="BMC Biol.">
        <title>Comparative genomics of Ascetosporea gives new insight into the evolutionary basis for animal parasitism in Rhizaria.</title>
        <authorList>
            <person name="Hiltunen Thoren M."/>
            <person name="Onut-Brannstrom I."/>
            <person name="Alfjorden A."/>
            <person name="Peckova H."/>
            <person name="Swords F."/>
            <person name="Hooper C."/>
            <person name="Holzer A.S."/>
            <person name="Bass D."/>
            <person name="Burki F."/>
        </authorList>
    </citation>
    <scope>NUCLEOTIDE SEQUENCE [LARGE SCALE GENOMIC DNA]</scope>
    <source>
        <strain evidence="1">20-A016</strain>
    </source>
</reference>
<keyword evidence="2" id="KW-1185">Reference proteome</keyword>
<gene>
    <name evidence="1" type="ORF">MHBO_001821</name>
</gene>
<dbReference type="Proteomes" id="UP001439008">
    <property type="component" value="Unassembled WGS sequence"/>
</dbReference>
<proteinExistence type="predicted"/>
<organism evidence="1 2">
    <name type="scientific">Bonamia ostreae</name>
    <dbReference type="NCBI Taxonomy" id="126728"/>
    <lineage>
        <taxon>Eukaryota</taxon>
        <taxon>Sar</taxon>
        <taxon>Rhizaria</taxon>
        <taxon>Endomyxa</taxon>
        <taxon>Ascetosporea</taxon>
        <taxon>Haplosporida</taxon>
        <taxon>Bonamia</taxon>
    </lineage>
</organism>
<protein>
    <submittedName>
        <fullName evidence="1">Uncharacterized protein</fullName>
    </submittedName>
</protein>
<accession>A0ABV2AKA4</accession>
<dbReference type="EMBL" id="JBDODL010000514">
    <property type="protein sequence ID" value="MES1920104.1"/>
    <property type="molecule type" value="Genomic_DNA"/>
</dbReference>